<feature type="site" description="Transition state stabilizer" evidence="4">
    <location>
        <position position="159"/>
    </location>
</feature>
<feature type="active site" description="Proton donor" evidence="4">
    <location>
        <position position="199"/>
    </location>
</feature>
<dbReference type="InterPro" id="IPR036130">
    <property type="entry name" value="Pyridoxine-5'_phos_synth"/>
</dbReference>
<dbReference type="Proteomes" id="UP000414233">
    <property type="component" value="Unassembled WGS sequence"/>
</dbReference>
<evidence type="ECO:0000313" key="6">
    <source>
        <dbReference type="EMBL" id="VVD92179.1"/>
    </source>
</evidence>
<dbReference type="FunFam" id="3.20.20.70:FF:000042">
    <property type="entry name" value="Pyridoxine 5'-phosphate synthase"/>
    <property type="match status" value="1"/>
</dbReference>
<dbReference type="SUPFAM" id="SSF63892">
    <property type="entry name" value="Pyridoxine 5'-phosphate synthase"/>
    <property type="match status" value="1"/>
</dbReference>
<keyword evidence="7" id="KW-1185">Reference proteome</keyword>
<accession>A0A5E4U233</accession>
<feature type="binding site" evidence="4">
    <location>
        <position position="15"/>
    </location>
    <ligand>
        <name>3-amino-2-oxopropyl phosphate</name>
        <dbReference type="ChEBI" id="CHEBI:57279"/>
    </ligand>
</feature>
<feature type="binding site" evidence="4">
    <location>
        <begin position="221"/>
        <end position="222"/>
    </location>
    <ligand>
        <name>3-amino-2-oxopropyl phosphate</name>
        <dbReference type="ChEBI" id="CHEBI:57279"/>
    </ligand>
</feature>
<comment type="subunit">
    <text evidence="4">Homooctamer; tetramer of dimers.</text>
</comment>
<dbReference type="EMBL" id="CABPRZ010000005">
    <property type="protein sequence ID" value="VVD92179.1"/>
    <property type="molecule type" value="Genomic_DNA"/>
</dbReference>
<gene>
    <name evidence="4" type="primary">pdxJ</name>
    <name evidence="6" type="ORF">PTE30175_01613</name>
</gene>
<feature type="binding site" evidence="4">
    <location>
        <position position="53"/>
    </location>
    <ligand>
        <name>1-deoxy-D-xylulose 5-phosphate</name>
        <dbReference type="ChEBI" id="CHEBI:57792"/>
    </ligand>
</feature>
<dbReference type="Pfam" id="PF03740">
    <property type="entry name" value="PdxJ"/>
    <property type="match status" value="1"/>
</dbReference>
<feature type="active site" description="Proton acceptor" evidence="4">
    <location>
        <position position="78"/>
    </location>
</feature>
<evidence type="ECO:0000256" key="5">
    <source>
        <dbReference type="NCBIfam" id="TIGR00559"/>
    </source>
</evidence>
<dbReference type="Gene3D" id="3.20.20.70">
    <property type="entry name" value="Aldolase class I"/>
    <property type="match status" value="1"/>
</dbReference>
<organism evidence="6 7">
    <name type="scientific">Pandoraea terrae</name>
    <dbReference type="NCBI Taxonomy" id="1537710"/>
    <lineage>
        <taxon>Bacteria</taxon>
        <taxon>Pseudomonadati</taxon>
        <taxon>Pseudomonadota</taxon>
        <taxon>Betaproteobacteria</taxon>
        <taxon>Burkholderiales</taxon>
        <taxon>Burkholderiaceae</taxon>
        <taxon>Pandoraea</taxon>
    </lineage>
</organism>
<feature type="binding site" evidence="4">
    <location>
        <position position="200"/>
    </location>
    <ligand>
        <name>3-amino-2-oxopropyl phosphate</name>
        <dbReference type="ChEBI" id="CHEBI:57279"/>
    </ligand>
</feature>
<dbReference type="GO" id="GO:0033856">
    <property type="term" value="F:pyridoxine 5'-phosphate synthase activity"/>
    <property type="evidence" value="ECO:0007669"/>
    <property type="project" value="UniProtKB-UniRule"/>
</dbReference>
<feature type="active site" description="Proton acceptor" evidence="4">
    <location>
        <position position="51"/>
    </location>
</feature>
<feature type="binding site" evidence="4">
    <location>
        <position position="26"/>
    </location>
    <ligand>
        <name>3-amino-2-oxopropyl phosphate</name>
        <dbReference type="ChEBI" id="CHEBI:57279"/>
    </ligand>
</feature>
<evidence type="ECO:0000256" key="4">
    <source>
        <dbReference type="HAMAP-Rule" id="MF_00279"/>
    </source>
</evidence>
<dbReference type="NCBIfam" id="NF003623">
    <property type="entry name" value="PRK05265.1-1"/>
    <property type="match status" value="1"/>
</dbReference>
<protein>
    <recommendedName>
        <fullName evidence="4 5">Pyridoxine 5'-phosphate synthase</fullName>
        <shortName evidence="4">PNP synthase</shortName>
        <ecNumber evidence="4 5">2.6.99.2</ecNumber>
    </recommendedName>
</protein>
<feature type="binding site" evidence="4">
    <location>
        <begin position="17"/>
        <end position="18"/>
    </location>
    <ligand>
        <name>1-deoxy-D-xylulose 5-phosphate</name>
        <dbReference type="ChEBI" id="CHEBI:57792"/>
    </ligand>
</feature>
<reference evidence="6 7" key="1">
    <citation type="submission" date="2019-08" db="EMBL/GenBank/DDBJ databases">
        <authorList>
            <person name="Peeters C."/>
        </authorList>
    </citation>
    <scope>NUCLEOTIDE SEQUENCE [LARGE SCALE GENOMIC DNA]</scope>
    <source>
        <strain evidence="6 7">LMG 30175</strain>
    </source>
</reference>
<comment type="function">
    <text evidence="4">Catalyzes the complicated ring closure reaction between the two acyclic compounds 1-deoxy-D-xylulose-5-phosphate (DXP) and 3-amino-2-oxopropyl phosphate (1-amino-acetone-3-phosphate or AAP) to form pyridoxine 5'-phosphate (PNP) and inorganic phosphate.</text>
</comment>
<comment type="subcellular location">
    <subcellularLocation>
        <location evidence="4">Cytoplasm</location>
    </subcellularLocation>
</comment>
<keyword evidence="3 4" id="KW-0664">Pyridoxine biosynthesis</keyword>
<dbReference type="GO" id="GO:0008615">
    <property type="term" value="P:pyridoxine biosynthetic process"/>
    <property type="evidence" value="ECO:0007669"/>
    <property type="project" value="UniProtKB-UniRule"/>
</dbReference>
<keyword evidence="2 4" id="KW-0808">Transferase</keyword>
<dbReference type="AlphaFoldDB" id="A0A5E4U233"/>
<evidence type="ECO:0000256" key="3">
    <source>
        <dbReference type="ARBA" id="ARBA00023096"/>
    </source>
</evidence>
<dbReference type="PANTHER" id="PTHR30456:SF0">
    <property type="entry name" value="PYRIDOXINE 5'-PHOSPHATE SYNTHASE"/>
    <property type="match status" value="1"/>
</dbReference>
<sequence length="253" mass="27417">MSLFDHSPVIDLGVNIDHVATLRNARGTVYPDPIQAALLAEEAGADVITLHLREDRRHIKDEDVTNLRGRLKTRMNLECAVTEEMLAFACRVKPEDVCLVPEKREEVTTEGGLDVVGLYDSVAAATARLMASGSRVSLFIDPDDAAIRAAARMGAPVIELHTGRYAEARDEASQLAEFARIERSVELGLSLGLKVNAGHGLHYQNVQPIAAIEGIAELNIGHAIVAHAIFAGWQNAVREMKAIMIASRLSAAR</sequence>
<dbReference type="NCBIfam" id="NF003625">
    <property type="entry name" value="PRK05265.1-3"/>
    <property type="match status" value="1"/>
</dbReference>
<dbReference type="NCBIfam" id="NF003624">
    <property type="entry name" value="PRK05265.1-2"/>
    <property type="match status" value="1"/>
</dbReference>
<dbReference type="OrthoDB" id="9806590at2"/>
<dbReference type="InterPro" id="IPR013785">
    <property type="entry name" value="Aldolase_TIM"/>
</dbReference>
<comment type="catalytic activity">
    <reaction evidence="4">
        <text>3-amino-2-oxopropyl phosphate + 1-deoxy-D-xylulose 5-phosphate = pyridoxine 5'-phosphate + phosphate + 2 H2O + H(+)</text>
        <dbReference type="Rhea" id="RHEA:15265"/>
        <dbReference type="ChEBI" id="CHEBI:15377"/>
        <dbReference type="ChEBI" id="CHEBI:15378"/>
        <dbReference type="ChEBI" id="CHEBI:43474"/>
        <dbReference type="ChEBI" id="CHEBI:57279"/>
        <dbReference type="ChEBI" id="CHEBI:57792"/>
        <dbReference type="ChEBI" id="CHEBI:58589"/>
        <dbReference type="EC" id="2.6.99.2"/>
    </reaction>
</comment>
<dbReference type="CDD" id="cd00003">
    <property type="entry name" value="PNPsynthase"/>
    <property type="match status" value="1"/>
</dbReference>
<dbReference type="InterPro" id="IPR004569">
    <property type="entry name" value="PyrdxlP_synth_PdxJ"/>
</dbReference>
<evidence type="ECO:0000313" key="7">
    <source>
        <dbReference type="Proteomes" id="UP000414233"/>
    </source>
</evidence>
<dbReference type="NCBIfam" id="TIGR00559">
    <property type="entry name" value="pdxJ"/>
    <property type="match status" value="1"/>
</dbReference>
<proteinExistence type="inferred from homology"/>
<feature type="binding site" evidence="4">
    <location>
        <position position="58"/>
    </location>
    <ligand>
        <name>1-deoxy-D-xylulose 5-phosphate</name>
        <dbReference type="ChEBI" id="CHEBI:57792"/>
    </ligand>
</feature>
<dbReference type="RefSeq" id="WP_150696547.1">
    <property type="nucleotide sequence ID" value="NZ_CABPRZ010000005.1"/>
</dbReference>
<name>A0A5E4U233_9BURK</name>
<feature type="binding site" evidence="4">
    <location>
        <position position="108"/>
    </location>
    <ligand>
        <name>1-deoxy-D-xylulose 5-phosphate</name>
        <dbReference type="ChEBI" id="CHEBI:57792"/>
    </ligand>
</feature>
<dbReference type="NCBIfam" id="NF003627">
    <property type="entry name" value="PRK05265.1-5"/>
    <property type="match status" value="1"/>
</dbReference>
<comment type="pathway">
    <text evidence="4">Cofactor biosynthesis; pyridoxine 5'-phosphate biosynthesis; pyridoxine 5'-phosphate from D-erythrose 4-phosphate: step 5/5.</text>
</comment>
<evidence type="ECO:0000256" key="1">
    <source>
        <dbReference type="ARBA" id="ARBA00022490"/>
    </source>
</evidence>
<keyword evidence="1 4" id="KW-0963">Cytoplasm</keyword>
<evidence type="ECO:0000256" key="2">
    <source>
        <dbReference type="ARBA" id="ARBA00022679"/>
    </source>
</evidence>
<dbReference type="EC" id="2.6.99.2" evidence="4 5"/>
<comment type="similarity">
    <text evidence="4">Belongs to the PNP synthase family.</text>
</comment>
<dbReference type="GO" id="GO:0005829">
    <property type="term" value="C:cytosol"/>
    <property type="evidence" value="ECO:0007669"/>
    <property type="project" value="TreeGrafter"/>
</dbReference>
<dbReference type="UniPathway" id="UPA00244">
    <property type="reaction ID" value="UER00313"/>
</dbReference>
<dbReference type="HAMAP" id="MF_00279">
    <property type="entry name" value="PdxJ"/>
    <property type="match status" value="1"/>
</dbReference>
<dbReference type="PANTHER" id="PTHR30456">
    <property type="entry name" value="PYRIDOXINE 5'-PHOSPHATE SYNTHASE"/>
    <property type="match status" value="1"/>
</dbReference>